<dbReference type="AlphaFoldDB" id="A0A084IJ45"/>
<dbReference type="STRING" id="1304275.C41B8_13375"/>
<dbReference type="GO" id="GO:0015871">
    <property type="term" value="P:choline transport"/>
    <property type="evidence" value="ECO:0007669"/>
    <property type="project" value="InterPro"/>
</dbReference>
<comment type="caution">
    <text evidence="3">The sequence shown here is derived from an EMBL/GenBank/DDBJ whole genome shotgun (WGS) entry which is preliminary data.</text>
</comment>
<protein>
    <submittedName>
        <fullName evidence="3">Glycine betaine ABC transporter substrate-binding protein</fullName>
    </submittedName>
</protein>
<dbReference type="PATRIC" id="fig|1304275.5.peg.2732"/>
<evidence type="ECO:0000256" key="1">
    <source>
        <dbReference type="SAM" id="SignalP"/>
    </source>
</evidence>
<dbReference type="GO" id="GO:0033265">
    <property type="term" value="F:choline binding"/>
    <property type="evidence" value="ECO:0007669"/>
    <property type="project" value="InterPro"/>
</dbReference>
<keyword evidence="4" id="KW-1185">Reference proteome</keyword>
<dbReference type="InterPro" id="IPR017783">
    <property type="entry name" value="ABC_choline_sub-bd"/>
</dbReference>
<dbReference type="Pfam" id="PF04069">
    <property type="entry name" value="OpuAC"/>
    <property type="match status" value="1"/>
</dbReference>
<dbReference type="GO" id="GO:0043190">
    <property type="term" value="C:ATP-binding cassette (ABC) transporter complex"/>
    <property type="evidence" value="ECO:0007669"/>
    <property type="project" value="InterPro"/>
</dbReference>
<evidence type="ECO:0000259" key="2">
    <source>
        <dbReference type="Pfam" id="PF04069"/>
    </source>
</evidence>
<name>A0A084IJ45_SALHC</name>
<dbReference type="Proteomes" id="UP000028302">
    <property type="component" value="Unassembled WGS sequence"/>
</dbReference>
<feature type="domain" description="ABC-type glycine betaine transport system substrate-binding" evidence="2">
    <location>
        <begin position="27"/>
        <end position="277"/>
    </location>
</feature>
<feature type="chain" id="PRO_5001776512" evidence="1">
    <location>
        <begin position="25"/>
        <end position="308"/>
    </location>
</feature>
<sequence length="308" mass="34160">MTGYGARLLATTALSLGVLGSAYAATQVKFGQPPWPGASVRTEVARELLEAIGYETSVTKGSWTLDIMGVAQGSLDADVALWLPTQKSTVEPLAKSGKIDLIAKIVPDAKYDLVVPDYVWKAGVHCICDLHKYADKFDHTIYGIEAGNDGNVLMKNAIKHNTYDLKGWHVQPSSAAAMLTQAGRDMRRKKWIVFLGWKPHWMNIKYNIRYLEDPKKIWGGKSVVWTAINPAFAAKHPNVKKFLSQMVAPAKIESQWIYDYGQKKQPLKQVAGTWIKNNLDLVSQWMQGVKTADGRQDAMAALKAKFSP</sequence>
<keyword evidence="1" id="KW-0732">Signal</keyword>
<organism evidence="3 4">
    <name type="scientific">Salinisphaera hydrothermalis (strain C41B8)</name>
    <dbReference type="NCBI Taxonomy" id="1304275"/>
    <lineage>
        <taxon>Bacteria</taxon>
        <taxon>Pseudomonadati</taxon>
        <taxon>Pseudomonadota</taxon>
        <taxon>Gammaproteobacteria</taxon>
        <taxon>Salinisphaerales</taxon>
        <taxon>Salinisphaeraceae</taxon>
        <taxon>Salinisphaera</taxon>
    </lineage>
</organism>
<dbReference type="CDD" id="cd13640">
    <property type="entry name" value="PBP2_ChoX"/>
    <property type="match status" value="1"/>
</dbReference>
<dbReference type="Gene3D" id="3.40.190.100">
    <property type="entry name" value="Glycine betaine-binding periplasmic protein, domain 2"/>
    <property type="match status" value="1"/>
</dbReference>
<gene>
    <name evidence="3" type="ORF">C41B8_13375</name>
</gene>
<dbReference type="InterPro" id="IPR007210">
    <property type="entry name" value="ABC_Gly_betaine_transp_sub-bd"/>
</dbReference>
<dbReference type="eggNOG" id="COG2113">
    <property type="taxonomic scope" value="Bacteria"/>
</dbReference>
<evidence type="ECO:0000313" key="3">
    <source>
        <dbReference type="EMBL" id="KEZ76729.1"/>
    </source>
</evidence>
<proteinExistence type="predicted"/>
<dbReference type="GO" id="GO:0022857">
    <property type="term" value="F:transmembrane transporter activity"/>
    <property type="evidence" value="ECO:0007669"/>
    <property type="project" value="InterPro"/>
</dbReference>
<reference evidence="3 4" key="1">
    <citation type="submission" date="2013-03" db="EMBL/GenBank/DDBJ databases">
        <title>Salinisphaera hydrothermalis C41B8 Genome Sequencing.</title>
        <authorList>
            <person name="Li C."/>
            <person name="Lai Q."/>
            <person name="Shao Z."/>
        </authorList>
    </citation>
    <scope>NUCLEOTIDE SEQUENCE [LARGE SCALE GENOMIC DNA]</scope>
    <source>
        <strain evidence="3 4">C41B8</strain>
    </source>
</reference>
<dbReference type="GO" id="GO:0042597">
    <property type="term" value="C:periplasmic space"/>
    <property type="evidence" value="ECO:0007669"/>
    <property type="project" value="InterPro"/>
</dbReference>
<evidence type="ECO:0000313" key="4">
    <source>
        <dbReference type="Proteomes" id="UP000028302"/>
    </source>
</evidence>
<accession>A0A084IJ45</accession>
<dbReference type="SUPFAM" id="SSF53850">
    <property type="entry name" value="Periplasmic binding protein-like II"/>
    <property type="match status" value="1"/>
</dbReference>
<dbReference type="EMBL" id="APNK01000023">
    <property type="protein sequence ID" value="KEZ76729.1"/>
    <property type="molecule type" value="Genomic_DNA"/>
</dbReference>
<dbReference type="Gene3D" id="3.40.190.10">
    <property type="entry name" value="Periplasmic binding protein-like II"/>
    <property type="match status" value="1"/>
</dbReference>
<feature type="signal peptide" evidence="1">
    <location>
        <begin position="1"/>
        <end position="24"/>
    </location>
</feature>